<comment type="subcellular location">
    <subcellularLocation>
        <location evidence="1">Cell membrane</location>
        <topology evidence="1">Multi-pass membrane protein</topology>
    </subcellularLocation>
</comment>
<name>A0ABQ8BZW6_BRANA</name>
<evidence type="ECO:0000256" key="8">
    <source>
        <dbReference type="ARBA" id="ARBA00023136"/>
    </source>
</evidence>
<keyword evidence="5" id="KW-0592">Phosphate transport</keyword>
<dbReference type="CDD" id="cd14476">
    <property type="entry name" value="SPX_PHO1_like"/>
    <property type="match status" value="1"/>
</dbReference>
<dbReference type="Pfam" id="PF03124">
    <property type="entry name" value="EXS"/>
    <property type="match status" value="1"/>
</dbReference>
<evidence type="ECO:0000256" key="2">
    <source>
        <dbReference type="ARBA" id="ARBA00009665"/>
    </source>
</evidence>
<evidence type="ECO:0000313" key="15">
    <source>
        <dbReference type="Proteomes" id="UP000824890"/>
    </source>
</evidence>
<evidence type="ECO:0000259" key="13">
    <source>
        <dbReference type="PROSITE" id="PS51382"/>
    </source>
</evidence>
<evidence type="ECO:0000256" key="11">
    <source>
        <dbReference type="SAM" id="Phobius"/>
    </source>
</evidence>
<evidence type="ECO:0000256" key="4">
    <source>
        <dbReference type="ARBA" id="ARBA00022475"/>
    </source>
</evidence>
<dbReference type="InterPro" id="IPR034092">
    <property type="entry name" value="PHO1_SPX"/>
</dbReference>
<keyword evidence="8 11" id="KW-0472">Membrane</keyword>
<evidence type="ECO:0000259" key="12">
    <source>
        <dbReference type="PROSITE" id="PS51380"/>
    </source>
</evidence>
<evidence type="ECO:0000256" key="3">
    <source>
        <dbReference type="ARBA" id="ARBA00022448"/>
    </source>
</evidence>
<protein>
    <submittedName>
        <fullName evidence="14">Uncharacterized protein</fullName>
    </submittedName>
</protein>
<feature type="non-terminal residue" evidence="14">
    <location>
        <position position="1"/>
    </location>
</feature>
<feature type="transmembrane region" description="Helical" evidence="11">
    <location>
        <begin position="725"/>
        <end position="745"/>
    </location>
</feature>
<proteinExistence type="inferred from homology"/>
<dbReference type="EMBL" id="JAGKQM010000009">
    <property type="protein sequence ID" value="KAH0910318.1"/>
    <property type="molecule type" value="Genomic_DNA"/>
</dbReference>
<evidence type="ECO:0000256" key="7">
    <source>
        <dbReference type="ARBA" id="ARBA00022989"/>
    </source>
</evidence>
<evidence type="ECO:0000256" key="5">
    <source>
        <dbReference type="ARBA" id="ARBA00022592"/>
    </source>
</evidence>
<feature type="transmembrane region" description="Helical" evidence="11">
    <location>
        <begin position="402"/>
        <end position="423"/>
    </location>
</feature>
<reference evidence="14 15" key="1">
    <citation type="submission" date="2021-05" db="EMBL/GenBank/DDBJ databases">
        <title>Genome Assembly of Synthetic Allotetraploid Brassica napus Reveals Homoeologous Exchanges between Subgenomes.</title>
        <authorList>
            <person name="Davis J.T."/>
        </authorList>
    </citation>
    <scope>NUCLEOTIDE SEQUENCE [LARGE SCALE GENOMIC DNA]</scope>
    <source>
        <strain evidence="15">cv. Da-Ae</strain>
        <tissue evidence="14">Seedling</tissue>
    </source>
</reference>
<feature type="transmembrane region" description="Helical" evidence="11">
    <location>
        <begin position="651"/>
        <end position="668"/>
    </location>
</feature>
<keyword evidence="4" id="KW-1003">Cell membrane</keyword>
<dbReference type="InterPro" id="IPR004342">
    <property type="entry name" value="EXS_C"/>
</dbReference>
<dbReference type="InterPro" id="IPR004331">
    <property type="entry name" value="SPX_dom"/>
</dbReference>
<sequence>QTVISVYKQTLHYLKSKSEQIKMKFGKEFSSQMVPEWQQAYVDYKYLKTLIKDINRFKCKTNPQGHEMKTALHRTFIGQKRHGFGSGCGQISPSSTVVDINDGITTAPIHVSSSVTHQYETTFFMTAERGGEYELVFFRRLDDQFNKVEKFYKEKADEVVKEAEVLNKQMDALIAFRFKMKEERTAEMTLMASPNAVSPAELAKTSTQSPTGVIEEGGSSGAGRSDENDNNVEKDSYSKTTLKPANDMSKMKDTTRPASMGVLNSVRISYTKGTPSSTIKSVLKVSNEPELTLNRYNLRKIEEKLRCAFVEFHRKLWFLKSYSFLNVLALSKILKKYDKVTSRDAAKSYMTMVDNSCLGSSDEVMRLLDHVETTFIKHFTNGNRTKGINILQPKAKRERHRLTFSTGFLGGCMFSLVVALVAIVRTRNILQDERQEQYMNSMFPLYSLFGFIVLHIIMYAANIYFWRRYGVNYSFIFGFKQGNELGYKQILFVGFSIGALALLCVLANLDMETNPKTKDYQALTELLPLCLLITMLIVLILPFNIFYRSSRYFFLNCLSRILAAPLCKVTLSDFFLADQLCSQAQTLRSIHFYICYYGWGDFKQRQNTCRESRVFNTFLFIAAAFPFVSRFLQCMRRVFEERNIEQGYNSFKYFLVVVAVCLGMAYEVDRKKDSQTIWRWSGGVTSAMAVVFCTYWDLVQDWGLLNRTSKNPWLRDELLVPHKEVYFIAMILNVVLRFAWLQTVLDLQFESINTQAAIAFVASLEIIRRGIWNFFRLENEHLNNVGKFRAFKTVSLPFNYEEDQKILCGLN</sequence>
<dbReference type="Pfam" id="PF03105">
    <property type="entry name" value="SPX"/>
    <property type="match status" value="1"/>
</dbReference>
<feature type="region of interest" description="Disordered" evidence="10">
    <location>
        <begin position="196"/>
        <end position="256"/>
    </location>
</feature>
<feature type="transmembrane region" description="Helical" evidence="11">
    <location>
        <begin position="680"/>
        <end position="698"/>
    </location>
</feature>
<keyword evidence="3" id="KW-0813">Transport</keyword>
<evidence type="ECO:0000256" key="6">
    <source>
        <dbReference type="ARBA" id="ARBA00022692"/>
    </source>
</evidence>
<evidence type="ECO:0000256" key="10">
    <source>
        <dbReference type="SAM" id="MobiDB-lite"/>
    </source>
</evidence>
<keyword evidence="6 11" id="KW-0812">Transmembrane</keyword>
<dbReference type="PANTHER" id="PTHR10783:SF93">
    <property type="entry name" value="PHOSPHATE TRANSPORTER PHO1 HOMOLOG 6"/>
    <property type="match status" value="1"/>
</dbReference>
<organism evidence="14 15">
    <name type="scientific">Brassica napus</name>
    <name type="common">Rape</name>
    <dbReference type="NCBI Taxonomy" id="3708"/>
    <lineage>
        <taxon>Eukaryota</taxon>
        <taxon>Viridiplantae</taxon>
        <taxon>Streptophyta</taxon>
        <taxon>Embryophyta</taxon>
        <taxon>Tracheophyta</taxon>
        <taxon>Spermatophyta</taxon>
        <taxon>Magnoliopsida</taxon>
        <taxon>eudicotyledons</taxon>
        <taxon>Gunneridae</taxon>
        <taxon>Pentapetalae</taxon>
        <taxon>rosids</taxon>
        <taxon>malvids</taxon>
        <taxon>Brassicales</taxon>
        <taxon>Brassicaceae</taxon>
        <taxon>Brassiceae</taxon>
        <taxon>Brassica</taxon>
    </lineage>
</organism>
<feature type="transmembrane region" description="Helical" evidence="11">
    <location>
        <begin position="526"/>
        <end position="547"/>
    </location>
</feature>
<feature type="compositionally biased region" description="Basic and acidic residues" evidence="10">
    <location>
        <begin position="224"/>
        <end position="237"/>
    </location>
</feature>
<accession>A0ABQ8BZW6</accession>
<feature type="transmembrane region" description="Helical" evidence="11">
    <location>
        <begin position="485"/>
        <end position="506"/>
    </location>
</feature>
<feature type="transmembrane region" description="Helical" evidence="11">
    <location>
        <begin position="614"/>
        <end position="631"/>
    </location>
</feature>
<comment type="caution">
    <text evidence="14">The sequence shown here is derived from an EMBL/GenBank/DDBJ whole genome shotgun (WGS) entry which is preliminary data.</text>
</comment>
<keyword evidence="15" id="KW-1185">Reference proteome</keyword>
<dbReference type="Proteomes" id="UP000824890">
    <property type="component" value="Unassembled WGS sequence"/>
</dbReference>
<evidence type="ECO:0000256" key="1">
    <source>
        <dbReference type="ARBA" id="ARBA00004651"/>
    </source>
</evidence>
<feature type="transmembrane region" description="Helical" evidence="11">
    <location>
        <begin position="443"/>
        <end position="465"/>
    </location>
</feature>
<evidence type="ECO:0000313" key="14">
    <source>
        <dbReference type="EMBL" id="KAH0910318.1"/>
    </source>
</evidence>
<gene>
    <name evidence="14" type="ORF">HID58_033639</name>
</gene>
<evidence type="ECO:0000256" key="9">
    <source>
        <dbReference type="ARBA" id="ARBA00043939"/>
    </source>
</evidence>
<comment type="function">
    <text evidence="9">May transport inorganic phosphate (Pi).</text>
</comment>
<dbReference type="PROSITE" id="PS51380">
    <property type="entry name" value="EXS"/>
    <property type="match status" value="1"/>
</dbReference>
<comment type="similarity">
    <text evidence="2">Belongs to the SYG1 (TC 2.A.94) family.</text>
</comment>
<dbReference type="PANTHER" id="PTHR10783">
    <property type="entry name" value="XENOTROPIC AND POLYTROPIC RETROVIRUS RECEPTOR 1-RELATED"/>
    <property type="match status" value="1"/>
</dbReference>
<feature type="domain" description="SPX" evidence="13">
    <location>
        <begin position="23"/>
        <end position="351"/>
    </location>
</feature>
<keyword evidence="7 11" id="KW-1133">Transmembrane helix</keyword>
<dbReference type="PROSITE" id="PS51382">
    <property type="entry name" value="SPX"/>
    <property type="match status" value="1"/>
</dbReference>
<feature type="domain" description="EXS" evidence="12">
    <location>
        <begin position="610"/>
        <end position="808"/>
    </location>
</feature>